<keyword evidence="4" id="KW-1185">Reference proteome</keyword>
<dbReference type="InterPro" id="IPR041682">
    <property type="entry name" value="AAA_14"/>
</dbReference>
<name>A0A0A0C1A4_9CELL</name>
<organism evidence="3 4">
    <name type="scientific">Cellulomonas bogoriensis 69B4 = DSM 16987</name>
    <dbReference type="NCBI Taxonomy" id="1386082"/>
    <lineage>
        <taxon>Bacteria</taxon>
        <taxon>Bacillati</taxon>
        <taxon>Actinomycetota</taxon>
        <taxon>Actinomycetes</taxon>
        <taxon>Micrococcales</taxon>
        <taxon>Cellulomonadaceae</taxon>
        <taxon>Cellulomonas</taxon>
    </lineage>
</organism>
<evidence type="ECO:0000313" key="3">
    <source>
        <dbReference type="EMBL" id="KGM14423.1"/>
    </source>
</evidence>
<protein>
    <submittedName>
        <fullName evidence="3">ATPase AAA</fullName>
    </submittedName>
</protein>
<feature type="domain" description="DUF4143" evidence="2">
    <location>
        <begin position="205"/>
        <end position="378"/>
    </location>
</feature>
<dbReference type="SUPFAM" id="SSF52540">
    <property type="entry name" value="P-loop containing nucleoside triphosphate hydrolases"/>
    <property type="match status" value="1"/>
</dbReference>
<dbReference type="PANTHER" id="PTHR43566">
    <property type="entry name" value="CONSERVED PROTEIN"/>
    <property type="match status" value="1"/>
</dbReference>
<dbReference type="Proteomes" id="UP000054314">
    <property type="component" value="Unassembled WGS sequence"/>
</dbReference>
<feature type="domain" description="AAA" evidence="1">
    <location>
        <begin position="27"/>
        <end position="136"/>
    </location>
</feature>
<gene>
    <name evidence="3" type="ORF">N869_11010</name>
</gene>
<dbReference type="EMBL" id="AXCZ01000003">
    <property type="protein sequence ID" value="KGM14423.1"/>
    <property type="molecule type" value="Genomic_DNA"/>
</dbReference>
<dbReference type="RefSeq" id="WP_035056444.1">
    <property type="nucleotide sequence ID" value="NZ_AXCZ01000003.1"/>
</dbReference>
<dbReference type="PANTHER" id="PTHR43566:SF2">
    <property type="entry name" value="DUF4143 DOMAIN-CONTAINING PROTEIN"/>
    <property type="match status" value="1"/>
</dbReference>
<proteinExistence type="predicted"/>
<evidence type="ECO:0000259" key="2">
    <source>
        <dbReference type="Pfam" id="PF13635"/>
    </source>
</evidence>
<dbReference type="InterPro" id="IPR027417">
    <property type="entry name" value="P-loop_NTPase"/>
</dbReference>
<dbReference type="AlphaFoldDB" id="A0A0A0C1A4"/>
<sequence length="430" mass="46240">MVDSHDSRPYTRRVVDDELDELLADLPAIAIDGAKGVGKTATAVQRAASLFALDRPGGTDLLRAAPDRLTSAPAPVVLDEWQKYTPSWDVVRRAVDEDPRPGRFLLTGSASPRSPGTHSGAGRIVSIRMRPLSLAERGVGVPTVSVAALLSGRRPEVAGETEVDLDTYVAEILAGGFPGMRRGSPRARRAALRTYVERIVDREFEDAGHEPRNPALLRRWLRAYAAATSTTASFERIRDAATAGQGDKPPRSTTVPYRDTLKRIWISDPVPAWLPTTNAFSRLAASPKHHLADPALAAALLDADEDLLLSGRDAGPPVPRDGTLLGGLFESLVALDLRVYAQAAEATVGHLRTGDGAHEVDFIVTGRGRRSVAFEVKLAADVQDADVRHLLWLRDRMGGDLVDAVVVTTGRDAYRRRDGVAVVPAALLGP</sequence>
<evidence type="ECO:0000259" key="1">
    <source>
        <dbReference type="Pfam" id="PF13173"/>
    </source>
</evidence>
<reference evidence="3 4" key="1">
    <citation type="submission" date="2013-08" db="EMBL/GenBank/DDBJ databases">
        <title>Genome sequencing of Cellulomonas bogoriensis 69B4.</title>
        <authorList>
            <person name="Chen F."/>
            <person name="Li Y."/>
            <person name="Wang G."/>
        </authorList>
    </citation>
    <scope>NUCLEOTIDE SEQUENCE [LARGE SCALE GENOMIC DNA]</scope>
    <source>
        <strain evidence="3 4">69B4</strain>
    </source>
</reference>
<comment type="caution">
    <text evidence="3">The sequence shown here is derived from an EMBL/GenBank/DDBJ whole genome shotgun (WGS) entry which is preliminary data.</text>
</comment>
<accession>A0A0A0C1A4</accession>
<dbReference type="Pfam" id="PF13173">
    <property type="entry name" value="AAA_14"/>
    <property type="match status" value="1"/>
</dbReference>
<dbReference type="Pfam" id="PF13635">
    <property type="entry name" value="DUF4143"/>
    <property type="match status" value="1"/>
</dbReference>
<dbReference type="InterPro" id="IPR025420">
    <property type="entry name" value="DUF4143"/>
</dbReference>
<evidence type="ECO:0000313" key="4">
    <source>
        <dbReference type="Proteomes" id="UP000054314"/>
    </source>
</evidence>
<dbReference type="OrthoDB" id="128089at2"/>